<protein>
    <submittedName>
        <fullName evidence="1">Uncharacterized protein</fullName>
    </submittedName>
</protein>
<proteinExistence type="predicted"/>
<organism evidence="1 2">
    <name type="scientific">Lipomyces orientalis</name>
    <dbReference type="NCBI Taxonomy" id="1233043"/>
    <lineage>
        <taxon>Eukaryota</taxon>
        <taxon>Fungi</taxon>
        <taxon>Dikarya</taxon>
        <taxon>Ascomycota</taxon>
        <taxon>Saccharomycotina</taxon>
        <taxon>Lipomycetes</taxon>
        <taxon>Lipomycetales</taxon>
        <taxon>Lipomycetaceae</taxon>
        <taxon>Lipomyces</taxon>
    </lineage>
</organism>
<dbReference type="EMBL" id="MU970069">
    <property type="protein sequence ID" value="KAK9322892.1"/>
    <property type="molecule type" value="Genomic_DNA"/>
</dbReference>
<sequence length="478" mass="53521">MPKHHANANTLTKHYAALSSSSSSRQQHQRPKSVNELIQESRARSNAMAAAAAQTAATATTSGTDDGVLGISHTGERTIQTYPLSLSAYLADPVAADSPLPAPPARRTRRTFAGPPPPPTWLAQERSNFAVTPGKRHRQRIDLYAAMTHMRSQPQFQKYREERNILSKNLPPAPISSLSDLLPRQGSLMHWCCVRLARDWEFNVVYLQHYLPMLEPTMKMVLVAYLGRYSQNGIGPQGLRLLFDPKYVSCDYAEEEEEEEDDNDDEDDKYAKLEEAEDDIELSVDDSNDHITSLDLTFQIDDSNLSLAMFAKFIAPKQSSSPLLSWQHALPTTRAFPFLSSLSLSHPSTSSPTKLWSTLLSLLKSNPTLIALSLAQWPIPPDMFYSSPDAQAQIYPARSCISTLRSLSKTSFCLKWIDFSYCSWLDEQVIMSAEWTNGWRNVKTLVLRGVEASLCEKIREKISEARGQSGEDIEVLLD</sequence>
<comment type="caution">
    <text evidence="1">The sequence shown here is derived from an EMBL/GenBank/DDBJ whole genome shotgun (WGS) entry which is preliminary data.</text>
</comment>
<evidence type="ECO:0000313" key="2">
    <source>
        <dbReference type="Proteomes" id="UP001489719"/>
    </source>
</evidence>
<keyword evidence="2" id="KW-1185">Reference proteome</keyword>
<gene>
    <name evidence="1" type="ORF">V1517DRAFT_322026</name>
</gene>
<name>A0ACC3TP13_9ASCO</name>
<reference evidence="2" key="1">
    <citation type="journal article" date="2024" name="Front. Bioeng. Biotechnol.">
        <title>Genome-scale model development and genomic sequencing of the oleaginous clade Lipomyces.</title>
        <authorList>
            <person name="Czajka J.J."/>
            <person name="Han Y."/>
            <person name="Kim J."/>
            <person name="Mondo S.J."/>
            <person name="Hofstad B.A."/>
            <person name="Robles A."/>
            <person name="Haridas S."/>
            <person name="Riley R."/>
            <person name="LaButti K."/>
            <person name="Pangilinan J."/>
            <person name="Andreopoulos W."/>
            <person name="Lipzen A."/>
            <person name="Yan J."/>
            <person name="Wang M."/>
            <person name="Ng V."/>
            <person name="Grigoriev I.V."/>
            <person name="Spatafora J.W."/>
            <person name="Magnuson J.K."/>
            <person name="Baker S.E."/>
            <person name="Pomraning K.R."/>
        </authorList>
    </citation>
    <scope>NUCLEOTIDE SEQUENCE [LARGE SCALE GENOMIC DNA]</scope>
    <source>
        <strain evidence="2">CBS 10300</strain>
    </source>
</reference>
<evidence type="ECO:0000313" key="1">
    <source>
        <dbReference type="EMBL" id="KAK9322892.1"/>
    </source>
</evidence>
<accession>A0ACC3TP13</accession>
<dbReference type="Proteomes" id="UP001489719">
    <property type="component" value="Unassembled WGS sequence"/>
</dbReference>